<dbReference type="SMART" id="SM00239">
    <property type="entry name" value="C2"/>
    <property type="match status" value="2"/>
</dbReference>
<dbReference type="PROSITE" id="PS50234">
    <property type="entry name" value="VWFA"/>
    <property type="match status" value="1"/>
</dbReference>
<dbReference type="EMBL" id="CAMPGE010004389">
    <property type="protein sequence ID" value="CAI2363235.1"/>
    <property type="molecule type" value="Genomic_DNA"/>
</dbReference>
<evidence type="ECO:0000313" key="4">
    <source>
        <dbReference type="EMBL" id="CAI2363235.1"/>
    </source>
</evidence>
<keyword evidence="5" id="KW-1185">Reference proteome</keyword>
<dbReference type="InterPro" id="IPR035892">
    <property type="entry name" value="C2_domain_sf"/>
</dbReference>
<dbReference type="Pfam" id="PF00168">
    <property type="entry name" value="C2"/>
    <property type="match status" value="2"/>
</dbReference>
<comment type="caution">
    <text evidence="4">The sequence shown here is derived from an EMBL/GenBank/DDBJ whole genome shotgun (WGS) entry which is preliminary data.</text>
</comment>
<dbReference type="Gene3D" id="2.60.40.150">
    <property type="entry name" value="C2 domain"/>
    <property type="match status" value="1"/>
</dbReference>
<feature type="domain" description="C2" evidence="2">
    <location>
        <begin position="14"/>
        <end position="149"/>
    </location>
</feature>
<evidence type="ECO:0000259" key="2">
    <source>
        <dbReference type="PROSITE" id="PS50004"/>
    </source>
</evidence>
<dbReference type="GO" id="GO:0005886">
    <property type="term" value="C:plasma membrane"/>
    <property type="evidence" value="ECO:0007669"/>
    <property type="project" value="TreeGrafter"/>
</dbReference>
<dbReference type="PROSITE" id="PS50004">
    <property type="entry name" value="C2"/>
    <property type="match status" value="1"/>
</dbReference>
<organism evidence="4 5">
    <name type="scientific">Euplotes crassus</name>
    <dbReference type="NCBI Taxonomy" id="5936"/>
    <lineage>
        <taxon>Eukaryota</taxon>
        <taxon>Sar</taxon>
        <taxon>Alveolata</taxon>
        <taxon>Ciliophora</taxon>
        <taxon>Intramacronucleata</taxon>
        <taxon>Spirotrichea</taxon>
        <taxon>Hypotrichia</taxon>
        <taxon>Euplotida</taxon>
        <taxon>Euplotidae</taxon>
        <taxon>Moneuplotes</taxon>
    </lineage>
</organism>
<accession>A0AAD1U6E1</accession>
<dbReference type="Proteomes" id="UP001295684">
    <property type="component" value="Unassembled WGS sequence"/>
</dbReference>
<dbReference type="PANTHER" id="PTHR10857">
    <property type="entry name" value="COPINE"/>
    <property type="match status" value="1"/>
</dbReference>
<reference evidence="4" key="1">
    <citation type="submission" date="2023-07" db="EMBL/GenBank/DDBJ databases">
        <authorList>
            <consortium name="AG Swart"/>
            <person name="Singh M."/>
            <person name="Singh A."/>
            <person name="Seah K."/>
            <person name="Emmerich C."/>
        </authorList>
    </citation>
    <scope>NUCLEOTIDE SEQUENCE</scope>
    <source>
        <strain evidence="4">DP1</strain>
    </source>
</reference>
<dbReference type="PANTHER" id="PTHR10857:SF106">
    <property type="entry name" value="C2 DOMAIN-CONTAINING PROTEIN"/>
    <property type="match status" value="1"/>
</dbReference>
<dbReference type="InterPro" id="IPR000008">
    <property type="entry name" value="C2_dom"/>
</dbReference>
<name>A0AAD1U6E1_EUPCR</name>
<evidence type="ECO:0000256" key="1">
    <source>
        <dbReference type="ARBA" id="ARBA00009048"/>
    </source>
</evidence>
<dbReference type="SUPFAM" id="SSF49562">
    <property type="entry name" value="C2 domain (Calcium/lipid-binding domain, CaLB)"/>
    <property type="match status" value="2"/>
</dbReference>
<dbReference type="AlphaFoldDB" id="A0AAD1U6E1"/>
<dbReference type="Pfam" id="PF07002">
    <property type="entry name" value="Copine"/>
    <property type="match status" value="1"/>
</dbReference>
<proteinExistence type="inferred from homology"/>
<dbReference type="InterPro" id="IPR045052">
    <property type="entry name" value="Copine"/>
</dbReference>
<evidence type="ECO:0000259" key="3">
    <source>
        <dbReference type="PROSITE" id="PS50234"/>
    </source>
</evidence>
<dbReference type="SUPFAM" id="SSF53300">
    <property type="entry name" value="vWA-like"/>
    <property type="match status" value="1"/>
</dbReference>
<protein>
    <submittedName>
        <fullName evidence="4">Uncharacterized protein</fullName>
    </submittedName>
</protein>
<sequence>MDIVSSSSTSSASSEEETSFPLVANKELPEKPVHRIRMFISCCNLRDLYYGAKSDPYCEVWYKDDVHSRWTLILTTETIKKTLNPQFETPIEVDYCFEKNQEIQFRIFDEDQQKRACQAQHKTTIAKIVGAHDQNYIGILDNEHRGAKLVVMTESVVEPNLAIQMDVSCQGLKSKKKYLGLASTNHPYLVIKKCDHLEQKEDDYKKAQVVYSSEVVHGTLNPSWQVGELPIQDLCYSNLDVPIIFEIWSAQSKSKHRIYGRVKGTPRDFLEQEGNPIPIIKRQGNPYGKLIFDSFKLIHHPTIVDYLRGGWNISLSVAIDFTSSNGSLSDPNSLHHIDPAKPKKLSPYEKIITRIGEVLQSYDSNNQIPAFGFGAKPSFSAEEDQSHCFNLNGQENCEVDGIQEVLQAYRDEIENGIKLSGPSGFDQCISTMVEYMEKRKHKSEYNIMLVITNEPVADMEKTITEIKKASNLPMSILIIGLGDKDFQKLEMLKTEITPEGSSSRETAKFWKFNRSKDRLGELTEKVLSGIPEQIVEYMSLNRIEPKIVQHDNVQ</sequence>
<dbReference type="GO" id="GO:0071277">
    <property type="term" value="P:cellular response to calcium ion"/>
    <property type="evidence" value="ECO:0007669"/>
    <property type="project" value="TreeGrafter"/>
</dbReference>
<evidence type="ECO:0000313" key="5">
    <source>
        <dbReference type="Proteomes" id="UP001295684"/>
    </source>
</evidence>
<gene>
    <name evidence="4" type="ORF">ECRASSUSDP1_LOCUS4565</name>
</gene>
<dbReference type="InterPro" id="IPR010734">
    <property type="entry name" value="Copine_C"/>
</dbReference>
<feature type="domain" description="VWFA" evidence="3">
    <location>
        <begin position="314"/>
        <end position="526"/>
    </location>
</feature>
<dbReference type="InterPro" id="IPR036465">
    <property type="entry name" value="vWFA_dom_sf"/>
</dbReference>
<dbReference type="GO" id="GO:0005544">
    <property type="term" value="F:calcium-dependent phospholipid binding"/>
    <property type="evidence" value="ECO:0007669"/>
    <property type="project" value="InterPro"/>
</dbReference>
<comment type="similarity">
    <text evidence="1">Belongs to the copine family.</text>
</comment>
<dbReference type="InterPro" id="IPR002035">
    <property type="entry name" value="VWF_A"/>
</dbReference>